<proteinExistence type="predicted"/>
<sequence length="313" mass="33673">MFNRARLAINADNGRLQVKDGKVIIAGQNMSEIYYLMNDLVNALDGEDTQPIQDAYALISAYLGDESRKSDSAVLGFFEEHVFAPLVSRTDEAMPGTSSQQPFGATFQMSAGRKAALKKAMLTCQTLDLTNESVTEPRPGRGSSRDSNNLNDILKKVGDLSLVETAPQSGLSDTFEGLEADMEKARERGFLRRVSNKPRPKGPKKHPKPAGSISGSGIAKSTTKKSQPSPASLSHAQALERTLEESFAQFSLSQAKDLSLGPNTGMNTGDDSKTLSFSNLFSHLAPASQEQGAIGGSSKTAGPEFKDDYEMQM</sequence>
<evidence type="ECO:0000313" key="1">
    <source>
        <dbReference type="EMBL" id="KAJ9123660.1"/>
    </source>
</evidence>
<name>A0ACC2XJU6_9TREE</name>
<dbReference type="EMBL" id="JASBWV010000011">
    <property type="protein sequence ID" value="KAJ9123660.1"/>
    <property type="molecule type" value="Genomic_DNA"/>
</dbReference>
<dbReference type="Proteomes" id="UP001234202">
    <property type="component" value="Unassembled WGS sequence"/>
</dbReference>
<comment type="caution">
    <text evidence="1">The sequence shown here is derived from an EMBL/GenBank/DDBJ whole genome shotgun (WGS) entry which is preliminary data.</text>
</comment>
<keyword evidence="2" id="KW-1185">Reference proteome</keyword>
<evidence type="ECO:0000313" key="2">
    <source>
        <dbReference type="Proteomes" id="UP001234202"/>
    </source>
</evidence>
<reference evidence="1" key="1">
    <citation type="submission" date="2023-04" db="EMBL/GenBank/DDBJ databases">
        <title>Draft Genome sequencing of Naganishia species isolated from polar environments using Oxford Nanopore Technology.</title>
        <authorList>
            <person name="Leo P."/>
            <person name="Venkateswaran K."/>
        </authorList>
    </citation>
    <scope>NUCLEOTIDE SEQUENCE</scope>
    <source>
        <strain evidence="1">DBVPG 5303</strain>
    </source>
</reference>
<gene>
    <name evidence="1" type="ORF">QFC24_003431</name>
</gene>
<protein>
    <submittedName>
        <fullName evidence="1">Uncharacterized protein</fullName>
    </submittedName>
</protein>
<organism evidence="1 2">
    <name type="scientific">Naganishia onofrii</name>
    <dbReference type="NCBI Taxonomy" id="1851511"/>
    <lineage>
        <taxon>Eukaryota</taxon>
        <taxon>Fungi</taxon>
        <taxon>Dikarya</taxon>
        <taxon>Basidiomycota</taxon>
        <taxon>Agaricomycotina</taxon>
        <taxon>Tremellomycetes</taxon>
        <taxon>Filobasidiales</taxon>
        <taxon>Filobasidiaceae</taxon>
        <taxon>Naganishia</taxon>
    </lineage>
</organism>
<accession>A0ACC2XJU6</accession>